<reference evidence="3" key="2">
    <citation type="submission" date="2021-01" db="UniProtKB">
        <authorList>
            <consortium name="EnsemblMetazoa"/>
        </authorList>
    </citation>
    <scope>IDENTIFICATION</scope>
</reference>
<dbReference type="InterPro" id="IPR016729">
    <property type="entry name" value="FADD"/>
</dbReference>
<dbReference type="OrthoDB" id="100767at2759"/>
<dbReference type="InterPro" id="IPR000488">
    <property type="entry name" value="Death_dom"/>
</dbReference>
<evidence type="ECO:0000313" key="3">
    <source>
        <dbReference type="EnsemblMetazoa" id="XP_030848624"/>
    </source>
</evidence>
<keyword evidence="4" id="KW-1185">Reference proteome</keyword>
<accession>A0A7M7PAV2</accession>
<dbReference type="PANTHER" id="PTHR15077">
    <property type="entry name" value="FAS-ASSOCIATING DEATH DOMAIN-CONTAINING PROTEIN FADD"/>
    <property type="match status" value="1"/>
</dbReference>
<dbReference type="Gene3D" id="1.10.533.10">
    <property type="entry name" value="Death Domain, Fas"/>
    <property type="match status" value="1"/>
</dbReference>
<feature type="domain" description="Death" evidence="2">
    <location>
        <begin position="191"/>
        <end position="274"/>
    </location>
</feature>
<dbReference type="AlphaFoldDB" id="A0A7M7PAV2"/>
<feature type="compositionally biased region" description="Polar residues" evidence="1">
    <location>
        <begin position="136"/>
        <end position="155"/>
    </location>
</feature>
<dbReference type="InterPro" id="IPR011029">
    <property type="entry name" value="DEATH-like_dom_sf"/>
</dbReference>
<dbReference type="SUPFAM" id="SSF47986">
    <property type="entry name" value="DEATH domain"/>
    <property type="match status" value="1"/>
</dbReference>
<dbReference type="Pfam" id="PF00531">
    <property type="entry name" value="Death"/>
    <property type="match status" value="1"/>
</dbReference>
<protein>
    <recommendedName>
        <fullName evidence="2">Death domain-containing protein</fullName>
    </recommendedName>
</protein>
<proteinExistence type="predicted"/>
<dbReference type="EnsemblMetazoa" id="XM_030992764">
    <property type="protein sequence ID" value="XP_030848624"/>
    <property type="gene ID" value="LOC100890369"/>
</dbReference>
<dbReference type="RefSeq" id="XP_030848624.1">
    <property type="nucleotide sequence ID" value="XM_030992764.1"/>
</dbReference>
<name>A0A7M7PAV2_STRPU</name>
<evidence type="ECO:0000256" key="1">
    <source>
        <dbReference type="SAM" id="MobiDB-lite"/>
    </source>
</evidence>
<dbReference type="PROSITE" id="PS50017">
    <property type="entry name" value="DEATH_DOMAIN"/>
    <property type="match status" value="1"/>
</dbReference>
<sequence length="280" mass="31286">MAPKASPDTRDLGDQLSCSEIMSLIGNLHKGTPLTDLVIQFIKIADAAREMLYTWHSNEDPANAQRVLAEISKGRERLEEILRSDDGHERESLVSIAQNVEGGAPTLMQDIRPISLPEPFQPSSAPYLSRPRKRTQCSQTPAGHETNTPGASEPSSAPCPSRPKIRAVANPPQQPDTVPMRIPQQTSDEITEIKLRDVSIKLGGEWRTVGTYLGFGNSQIEVMQEEYRVVKECIFQMLLQWRKTNGVKATKEKFKKALRRSQREDLADFIDEADDLILAN</sequence>
<dbReference type="PANTHER" id="PTHR15077:SF12">
    <property type="entry name" value="DEATH DOMAIN-CONTAINING PROTEIN"/>
    <property type="match status" value="1"/>
</dbReference>
<feature type="region of interest" description="Disordered" evidence="1">
    <location>
        <begin position="114"/>
        <end position="181"/>
    </location>
</feature>
<evidence type="ECO:0000259" key="2">
    <source>
        <dbReference type="PROSITE" id="PS50017"/>
    </source>
</evidence>
<evidence type="ECO:0000313" key="4">
    <source>
        <dbReference type="Proteomes" id="UP000007110"/>
    </source>
</evidence>
<dbReference type="KEGG" id="spu:100890369"/>
<dbReference type="GO" id="GO:0007165">
    <property type="term" value="P:signal transduction"/>
    <property type="evidence" value="ECO:0007669"/>
    <property type="project" value="InterPro"/>
</dbReference>
<dbReference type="CDD" id="cd01670">
    <property type="entry name" value="Death"/>
    <property type="match status" value="1"/>
</dbReference>
<dbReference type="Proteomes" id="UP000007110">
    <property type="component" value="Unassembled WGS sequence"/>
</dbReference>
<dbReference type="GeneID" id="100890369"/>
<organism evidence="3 4">
    <name type="scientific">Strongylocentrotus purpuratus</name>
    <name type="common">Purple sea urchin</name>
    <dbReference type="NCBI Taxonomy" id="7668"/>
    <lineage>
        <taxon>Eukaryota</taxon>
        <taxon>Metazoa</taxon>
        <taxon>Echinodermata</taxon>
        <taxon>Eleutherozoa</taxon>
        <taxon>Echinozoa</taxon>
        <taxon>Echinoidea</taxon>
        <taxon>Euechinoidea</taxon>
        <taxon>Echinacea</taxon>
        <taxon>Camarodonta</taxon>
        <taxon>Echinidea</taxon>
        <taxon>Strongylocentrotidae</taxon>
        <taxon>Strongylocentrotus</taxon>
    </lineage>
</organism>
<reference evidence="4" key="1">
    <citation type="submission" date="2015-02" db="EMBL/GenBank/DDBJ databases">
        <title>Genome sequencing for Strongylocentrotus purpuratus.</title>
        <authorList>
            <person name="Murali S."/>
            <person name="Liu Y."/>
            <person name="Vee V."/>
            <person name="English A."/>
            <person name="Wang M."/>
            <person name="Skinner E."/>
            <person name="Han Y."/>
            <person name="Muzny D.M."/>
            <person name="Worley K.C."/>
            <person name="Gibbs R.A."/>
        </authorList>
    </citation>
    <scope>NUCLEOTIDE SEQUENCE</scope>
</reference>
<dbReference type="InParanoid" id="A0A7M7PAV2"/>